<dbReference type="EMBL" id="LFJN01000048">
    <property type="protein sequence ID" value="KPI34865.1"/>
    <property type="molecule type" value="Genomic_DNA"/>
</dbReference>
<comment type="caution">
    <text evidence="5">The sequence shown here is derived from an EMBL/GenBank/DDBJ whole genome shotgun (WGS) entry which is preliminary data.</text>
</comment>
<sequence>MPDTSQPHKLSTFTSSEPLLTLSRPGLTIRPLLHSDAARLALLCNNIKIARNQGRLWPLPYTLDCAHDWIANTRHPSNFILTHDLGELPEHSQVPIKAPKRWAIALNGEQIGGCGMGIVPLGNDREGDDRVGAIGYWIAEEYWGQGIMTEVLKAYVAWLWRAHPKLERLNAHVYNWNPASVGVLKKCGFELEGTSRAAVMRFGKKCDLLNFGILREGVVVDGEAPTELPAGYND</sequence>
<evidence type="ECO:0000256" key="1">
    <source>
        <dbReference type="ARBA" id="ARBA00022679"/>
    </source>
</evidence>
<gene>
    <name evidence="5" type="ORF">AB675_2255</name>
</gene>
<evidence type="ECO:0000313" key="5">
    <source>
        <dbReference type="EMBL" id="KPI34865.1"/>
    </source>
</evidence>
<reference evidence="5 6" key="1">
    <citation type="submission" date="2015-06" db="EMBL/GenBank/DDBJ databases">
        <title>Draft genome of the ant-associated black yeast Phialophora attae CBS 131958.</title>
        <authorList>
            <person name="Moreno L.F."/>
            <person name="Stielow B.J."/>
            <person name="de Hoog S."/>
            <person name="Vicente V.A."/>
            <person name="Weiss V.A."/>
            <person name="de Vries M."/>
            <person name="Cruz L.M."/>
            <person name="Souza E.M."/>
        </authorList>
    </citation>
    <scope>NUCLEOTIDE SEQUENCE [LARGE SCALE GENOMIC DNA]</scope>
    <source>
        <strain evidence="5 6">CBS 131958</strain>
    </source>
</reference>
<feature type="domain" description="N-acetyltransferase" evidence="4">
    <location>
        <begin position="54"/>
        <end position="207"/>
    </location>
</feature>
<dbReference type="InterPro" id="IPR051531">
    <property type="entry name" value="N-acetyltransferase"/>
</dbReference>
<dbReference type="AlphaFoldDB" id="A0A0N1NVU3"/>
<dbReference type="OrthoDB" id="1663137at2759"/>
<dbReference type="VEuPathDB" id="FungiDB:AB675_2255"/>
<dbReference type="InterPro" id="IPR016181">
    <property type="entry name" value="Acyl_CoA_acyltransferase"/>
</dbReference>
<keyword evidence="6" id="KW-1185">Reference proteome</keyword>
<dbReference type="Pfam" id="PF13302">
    <property type="entry name" value="Acetyltransf_3"/>
    <property type="match status" value="1"/>
</dbReference>
<dbReference type="STRING" id="1664694.A0A0N1NVU3"/>
<evidence type="ECO:0000256" key="2">
    <source>
        <dbReference type="ARBA" id="ARBA00023315"/>
    </source>
</evidence>
<dbReference type="GeneID" id="28734090"/>
<dbReference type="SUPFAM" id="SSF55729">
    <property type="entry name" value="Acyl-CoA N-acyltransferases (Nat)"/>
    <property type="match status" value="1"/>
</dbReference>
<dbReference type="PANTHER" id="PTHR43792:SF8">
    <property type="entry name" value="[RIBOSOMAL PROTEIN US5]-ALANINE N-ACETYLTRANSFERASE"/>
    <property type="match status" value="1"/>
</dbReference>
<evidence type="ECO:0000256" key="3">
    <source>
        <dbReference type="ARBA" id="ARBA00038502"/>
    </source>
</evidence>
<dbReference type="PANTHER" id="PTHR43792">
    <property type="entry name" value="GNAT FAMILY, PUTATIVE (AFU_ORTHOLOGUE AFUA_3G00765)-RELATED-RELATED"/>
    <property type="match status" value="1"/>
</dbReference>
<dbReference type="PROSITE" id="PS51186">
    <property type="entry name" value="GNAT"/>
    <property type="match status" value="1"/>
</dbReference>
<comment type="similarity">
    <text evidence="3">Belongs to the acetyltransferase family. RimJ subfamily.</text>
</comment>
<protein>
    <recommendedName>
        <fullName evidence="4">N-acetyltransferase domain-containing protein</fullName>
    </recommendedName>
</protein>
<evidence type="ECO:0000259" key="4">
    <source>
        <dbReference type="PROSITE" id="PS51186"/>
    </source>
</evidence>
<proteinExistence type="inferred from homology"/>
<name>A0A0N1NVU3_9EURO</name>
<dbReference type="GO" id="GO:0016747">
    <property type="term" value="F:acyltransferase activity, transferring groups other than amino-acyl groups"/>
    <property type="evidence" value="ECO:0007669"/>
    <property type="project" value="InterPro"/>
</dbReference>
<organism evidence="5 6">
    <name type="scientific">Cyphellophora attinorum</name>
    <dbReference type="NCBI Taxonomy" id="1664694"/>
    <lineage>
        <taxon>Eukaryota</taxon>
        <taxon>Fungi</taxon>
        <taxon>Dikarya</taxon>
        <taxon>Ascomycota</taxon>
        <taxon>Pezizomycotina</taxon>
        <taxon>Eurotiomycetes</taxon>
        <taxon>Chaetothyriomycetidae</taxon>
        <taxon>Chaetothyriales</taxon>
        <taxon>Cyphellophoraceae</taxon>
        <taxon>Cyphellophora</taxon>
    </lineage>
</organism>
<dbReference type="InterPro" id="IPR000182">
    <property type="entry name" value="GNAT_dom"/>
</dbReference>
<evidence type="ECO:0000313" key="6">
    <source>
        <dbReference type="Proteomes" id="UP000038010"/>
    </source>
</evidence>
<accession>A0A0N1NVU3</accession>
<dbReference type="RefSeq" id="XP_017994828.1">
    <property type="nucleotide sequence ID" value="XM_018142210.1"/>
</dbReference>
<keyword evidence="2" id="KW-0012">Acyltransferase</keyword>
<dbReference type="Gene3D" id="3.40.630.30">
    <property type="match status" value="1"/>
</dbReference>
<dbReference type="Proteomes" id="UP000038010">
    <property type="component" value="Unassembled WGS sequence"/>
</dbReference>
<keyword evidence="1" id="KW-0808">Transferase</keyword>